<reference evidence="2 3" key="1">
    <citation type="submission" date="2024-10" db="EMBL/GenBank/DDBJ databases">
        <authorList>
            <person name="Ratan Roy A."/>
            <person name="Morales Sandoval P.H."/>
            <person name="De Los Santos Villalobos S."/>
            <person name="Chakraborty S."/>
            <person name="Mukherjee J."/>
        </authorList>
    </citation>
    <scope>NUCLEOTIDE SEQUENCE [LARGE SCALE GENOMIC DNA]</scope>
    <source>
        <strain evidence="2 3">S1</strain>
    </source>
</reference>
<accession>A0ABW6IES2</accession>
<dbReference type="EMBL" id="JBHZOL010000055">
    <property type="protein sequence ID" value="MFE4106170.1"/>
    <property type="molecule type" value="Genomic_DNA"/>
</dbReference>
<feature type="transmembrane region" description="Helical" evidence="1">
    <location>
        <begin position="30"/>
        <end position="50"/>
    </location>
</feature>
<keyword evidence="1" id="KW-0812">Transmembrane</keyword>
<comment type="caution">
    <text evidence="2">The sequence shown here is derived from an EMBL/GenBank/DDBJ whole genome shotgun (WGS) entry which is preliminary data.</text>
</comment>
<organism evidence="2 3">
    <name type="scientific">Almyronema epifaneia S1</name>
    <dbReference type="NCBI Taxonomy" id="2991925"/>
    <lineage>
        <taxon>Bacteria</taxon>
        <taxon>Bacillati</taxon>
        <taxon>Cyanobacteriota</taxon>
        <taxon>Cyanophyceae</taxon>
        <taxon>Nodosilineales</taxon>
        <taxon>Nodosilineaceae</taxon>
        <taxon>Almyronema</taxon>
        <taxon>Almyronema epifaneia</taxon>
    </lineage>
</organism>
<keyword evidence="3" id="KW-1185">Reference proteome</keyword>
<evidence type="ECO:0008006" key="4">
    <source>
        <dbReference type="Google" id="ProtNLM"/>
    </source>
</evidence>
<proteinExistence type="predicted"/>
<keyword evidence="1" id="KW-1133">Transmembrane helix</keyword>
<keyword evidence="1" id="KW-0472">Membrane</keyword>
<gene>
    <name evidence="2" type="ORF">ACFVKH_07780</name>
</gene>
<name>A0ABW6IES2_9CYAN</name>
<evidence type="ECO:0000313" key="2">
    <source>
        <dbReference type="EMBL" id="MFE4106170.1"/>
    </source>
</evidence>
<sequence length="51" mass="5876">MKNMVWTPNAEKDQKANQYLEEINHAPYEVIFAMGIALFCLFTLIVLVGIF</sequence>
<evidence type="ECO:0000313" key="3">
    <source>
        <dbReference type="Proteomes" id="UP001600165"/>
    </source>
</evidence>
<evidence type="ECO:0000256" key="1">
    <source>
        <dbReference type="SAM" id="Phobius"/>
    </source>
</evidence>
<dbReference type="RefSeq" id="WP_377963665.1">
    <property type="nucleotide sequence ID" value="NZ_JBHZOL010000055.1"/>
</dbReference>
<protein>
    <recommendedName>
        <fullName evidence="4">Ssl1498 family light-harvesting-like protein</fullName>
    </recommendedName>
</protein>
<dbReference type="Proteomes" id="UP001600165">
    <property type="component" value="Unassembled WGS sequence"/>
</dbReference>